<dbReference type="Proteomes" id="UP000029121">
    <property type="component" value="Unassembled WGS sequence"/>
</dbReference>
<keyword evidence="5" id="KW-0472">Membrane</keyword>
<evidence type="ECO:0000256" key="2">
    <source>
        <dbReference type="ARBA" id="ARBA00022692"/>
    </source>
</evidence>
<gene>
    <name evidence="8" type="ORF">CARUB_v10018744mg</name>
</gene>
<organism evidence="8 9">
    <name type="scientific">Capsella rubella</name>
    <dbReference type="NCBI Taxonomy" id="81985"/>
    <lineage>
        <taxon>Eukaryota</taxon>
        <taxon>Viridiplantae</taxon>
        <taxon>Streptophyta</taxon>
        <taxon>Embryophyta</taxon>
        <taxon>Tracheophyta</taxon>
        <taxon>Spermatophyta</taxon>
        <taxon>Magnoliopsida</taxon>
        <taxon>eudicotyledons</taxon>
        <taxon>Gunneridae</taxon>
        <taxon>Pentapetalae</taxon>
        <taxon>rosids</taxon>
        <taxon>malvids</taxon>
        <taxon>Brassicales</taxon>
        <taxon>Brassicaceae</taxon>
        <taxon>Camelineae</taxon>
        <taxon>Capsella</taxon>
    </lineage>
</organism>
<accession>R0FRW3</accession>
<evidence type="ECO:0000256" key="5">
    <source>
        <dbReference type="ARBA" id="ARBA00023136"/>
    </source>
</evidence>
<sequence length="352" mass="38703">INIDCGTTGSYEDSNNVTWVGDDDFVTTGIVKEIPNVATKPYNTLRSFPSNHSNCYTKIPVTKDQKTLVRTNFYYSNYDNEESPPSFDLVYNQIHKYSIKIPKTNDEEKIYFLEAIFSPANEDISVCLVRTYRWGTPFISSIEVYSFDAGMYAELGPDESLIPRGRARYGDEEFISYLDPYGRVWDSSLSQENPSMTDLTTSASTINITGASNNPPMDVMLQALSGDFKLALPLTGLPAYLALYFSEPRDLSQTHKRSFNVFLDNKQVGSDPIVPVFGESIQVVERDIVGTPQSQVTFKLTGDSNLPPIINALELYLIRKGQKGGENGGGGGGGGGGEGGEESGFSVDDLES</sequence>
<name>R0FRW3_9BRAS</name>
<evidence type="ECO:0000313" key="9">
    <source>
        <dbReference type="Proteomes" id="UP000029121"/>
    </source>
</evidence>
<evidence type="ECO:0000256" key="1">
    <source>
        <dbReference type="ARBA" id="ARBA00004167"/>
    </source>
</evidence>
<keyword evidence="4" id="KW-1133">Transmembrane helix</keyword>
<dbReference type="EMBL" id="KB870809">
    <property type="protein sequence ID" value="EOA25412.1"/>
    <property type="molecule type" value="Genomic_DNA"/>
</dbReference>
<dbReference type="Pfam" id="PF12819">
    <property type="entry name" value="Malectin_like"/>
    <property type="match status" value="1"/>
</dbReference>
<dbReference type="eggNOG" id="ENOG502QVXJ">
    <property type="taxonomic scope" value="Eukaryota"/>
</dbReference>
<dbReference type="KEGG" id="crb:17887310"/>
<dbReference type="AlphaFoldDB" id="R0FRW3"/>
<keyword evidence="2" id="KW-0812">Transmembrane</keyword>
<protein>
    <recommendedName>
        <fullName evidence="7">Malectin-like domain-containing protein</fullName>
    </recommendedName>
</protein>
<evidence type="ECO:0000256" key="3">
    <source>
        <dbReference type="ARBA" id="ARBA00022729"/>
    </source>
</evidence>
<proteinExistence type="predicted"/>
<evidence type="ECO:0000256" key="4">
    <source>
        <dbReference type="ARBA" id="ARBA00022989"/>
    </source>
</evidence>
<feature type="region of interest" description="Disordered" evidence="6">
    <location>
        <begin position="324"/>
        <end position="352"/>
    </location>
</feature>
<dbReference type="OrthoDB" id="2143199at2759"/>
<keyword evidence="3" id="KW-0732">Signal</keyword>
<dbReference type="InterPro" id="IPR024788">
    <property type="entry name" value="Malectin-like_Carb-bd_dom"/>
</dbReference>
<comment type="subcellular location">
    <subcellularLocation>
        <location evidence="1">Membrane</location>
        <topology evidence="1">Single-pass membrane protein</topology>
    </subcellularLocation>
</comment>
<evidence type="ECO:0000259" key="7">
    <source>
        <dbReference type="Pfam" id="PF12819"/>
    </source>
</evidence>
<feature type="domain" description="Malectin-like" evidence="7">
    <location>
        <begin position="3"/>
        <end position="317"/>
    </location>
</feature>
<dbReference type="PANTHER" id="PTHR45631:SF120">
    <property type="entry name" value="KINASE-LIKE PROTEIN-RELATED"/>
    <property type="match status" value="1"/>
</dbReference>
<dbReference type="PANTHER" id="PTHR45631">
    <property type="entry name" value="OS07G0107800 PROTEIN-RELATED"/>
    <property type="match status" value="1"/>
</dbReference>
<evidence type="ECO:0000313" key="8">
    <source>
        <dbReference type="EMBL" id="EOA25412.1"/>
    </source>
</evidence>
<dbReference type="STRING" id="81985.R0FRW3"/>
<dbReference type="GO" id="GO:0016020">
    <property type="term" value="C:membrane"/>
    <property type="evidence" value="ECO:0007669"/>
    <property type="project" value="UniProtKB-SubCell"/>
</dbReference>
<keyword evidence="9" id="KW-1185">Reference proteome</keyword>
<feature type="compositionally biased region" description="Gly residues" evidence="6">
    <location>
        <begin position="324"/>
        <end position="338"/>
    </location>
</feature>
<reference evidence="9" key="1">
    <citation type="journal article" date="2013" name="Nat. Genet.">
        <title>The Capsella rubella genome and the genomic consequences of rapid mating system evolution.</title>
        <authorList>
            <person name="Slotte T."/>
            <person name="Hazzouri K.M."/>
            <person name="Agren J.A."/>
            <person name="Koenig D."/>
            <person name="Maumus F."/>
            <person name="Guo Y.L."/>
            <person name="Steige K."/>
            <person name="Platts A.E."/>
            <person name="Escobar J.S."/>
            <person name="Newman L.K."/>
            <person name="Wang W."/>
            <person name="Mandakova T."/>
            <person name="Vello E."/>
            <person name="Smith L.M."/>
            <person name="Henz S.R."/>
            <person name="Steffen J."/>
            <person name="Takuno S."/>
            <person name="Brandvain Y."/>
            <person name="Coop G."/>
            <person name="Andolfatto P."/>
            <person name="Hu T.T."/>
            <person name="Blanchette M."/>
            <person name="Clark R.M."/>
            <person name="Quesneville H."/>
            <person name="Nordborg M."/>
            <person name="Gaut B.S."/>
            <person name="Lysak M.A."/>
            <person name="Jenkins J."/>
            <person name="Grimwood J."/>
            <person name="Chapman J."/>
            <person name="Prochnik S."/>
            <person name="Shu S."/>
            <person name="Rokhsar D."/>
            <person name="Schmutz J."/>
            <person name="Weigel D."/>
            <person name="Wright S.I."/>
        </authorList>
    </citation>
    <scope>NUCLEOTIDE SEQUENCE [LARGE SCALE GENOMIC DNA]</scope>
    <source>
        <strain evidence="9">cv. Monte Gargano</strain>
    </source>
</reference>
<feature type="non-terminal residue" evidence="8">
    <location>
        <position position="1"/>
    </location>
</feature>
<evidence type="ECO:0000256" key="6">
    <source>
        <dbReference type="SAM" id="MobiDB-lite"/>
    </source>
</evidence>